<reference evidence="2" key="1">
    <citation type="submission" date="2016-03" db="EMBL/GenBank/DDBJ databases">
        <authorList>
            <person name="Guldener U."/>
        </authorList>
    </citation>
    <scope>NUCLEOTIDE SEQUENCE [LARGE SCALE GENOMIC DNA]</scope>
</reference>
<dbReference type="EMBL" id="FJVC01000007">
    <property type="protein sequence ID" value="CZT40845.1"/>
    <property type="molecule type" value="Genomic_DNA"/>
</dbReference>
<name>A0A1E1LX55_RHYSE</name>
<protein>
    <submittedName>
        <fullName evidence="1">Uncharacterized protein</fullName>
    </submittedName>
</protein>
<evidence type="ECO:0000313" key="1">
    <source>
        <dbReference type="EMBL" id="CZT40845.1"/>
    </source>
</evidence>
<keyword evidence="2" id="KW-1185">Reference proteome</keyword>
<proteinExistence type="predicted"/>
<sequence>MESWYGDAEARLQLLYRDLTQYMLGGVRDPDHIGKPSQSFLEIATICRMASLYGFLKAELSWFGKRTQHTYPSATPFTSGEGNLKS</sequence>
<evidence type="ECO:0000313" key="2">
    <source>
        <dbReference type="Proteomes" id="UP000177625"/>
    </source>
</evidence>
<organism evidence="1 2">
    <name type="scientific">Rhynchosporium secalis</name>
    <name type="common">Barley scald fungus</name>
    <dbReference type="NCBI Taxonomy" id="38038"/>
    <lineage>
        <taxon>Eukaryota</taxon>
        <taxon>Fungi</taxon>
        <taxon>Dikarya</taxon>
        <taxon>Ascomycota</taxon>
        <taxon>Pezizomycotina</taxon>
        <taxon>Leotiomycetes</taxon>
        <taxon>Helotiales</taxon>
        <taxon>Ploettnerulaceae</taxon>
        <taxon>Rhynchosporium</taxon>
    </lineage>
</organism>
<gene>
    <name evidence="1" type="ORF">RSE6_00509</name>
</gene>
<dbReference type="AlphaFoldDB" id="A0A1E1LX55"/>
<accession>A0A1E1LX55</accession>
<dbReference type="Proteomes" id="UP000177625">
    <property type="component" value="Unassembled WGS sequence"/>
</dbReference>